<name>A0ABP8FK39_9ACTN</name>
<comment type="caution">
    <text evidence="1">The sequence shown here is derived from an EMBL/GenBank/DDBJ whole genome shotgun (WGS) entry which is preliminary data.</text>
</comment>
<organism evidence="1 2">
    <name type="scientific">Streptomyces venetus</name>
    <dbReference type="NCBI Taxonomy" id="1701086"/>
    <lineage>
        <taxon>Bacteria</taxon>
        <taxon>Bacillati</taxon>
        <taxon>Actinomycetota</taxon>
        <taxon>Actinomycetes</taxon>
        <taxon>Kitasatosporales</taxon>
        <taxon>Streptomycetaceae</taxon>
        <taxon>Streptomyces</taxon>
    </lineage>
</organism>
<evidence type="ECO:0000313" key="1">
    <source>
        <dbReference type="EMBL" id="GAA4305361.1"/>
    </source>
</evidence>
<accession>A0ABP8FK39</accession>
<sequence length="158" mass="18032">MFSTFDVTRAIIDERRFDRHRNTVHTEGARDMSSGSVGQWYVLVEANESHGGDNTWDLTDKVHVEGGREEALARAQEMSLSLVPGRTDTEKYGRTVFRTSETTWLVEVTYSFWYDGWDHPSTGSSHFRISVAELVAVRETPPAEPPRKGWVNRMINRG</sequence>
<evidence type="ECO:0000313" key="2">
    <source>
        <dbReference type="Proteomes" id="UP001501115"/>
    </source>
</evidence>
<protein>
    <submittedName>
        <fullName evidence="1">Uncharacterized protein</fullName>
    </submittedName>
</protein>
<reference evidence="2" key="1">
    <citation type="journal article" date="2019" name="Int. J. Syst. Evol. Microbiol.">
        <title>The Global Catalogue of Microorganisms (GCM) 10K type strain sequencing project: providing services to taxonomists for standard genome sequencing and annotation.</title>
        <authorList>
            <consortium name="The Broad Institute Genomics Platform"/>
            <consortium name="The Broad Institute Genome Sequencing Center for Infectious Disease"/>
            <person name="Wu L."/>
            <person name="Ma J."/>
        </authorList>
    </citation>
    <scope>NUCLEOTIDE SEQUENCE [LARGE SCALE GENOMIC DNA]</scope>
    <source>
        <strain evidence="2">JCM 31290</strain>
    </source>
</reference>
<dbReference type="Proteomes" id="UP001501115">
    <property type="component" value="Unassembled WGS sequence"/>
</dbReference>
<dbReference type="EMBL" id="BAABET010000003">
    <property type="protein sequence ID" value="GAA4305361.1"/>
    <property type="molecule type" value="Genomic_DNA"/>
</dbReference>
<proteinExistence type="predicted"/>
<keyword evidence="2" id="KW-1185">Reference proteome</keyword>
<gene>
    <name evidence="1" type="ORF">GCM10023086_23120</name>
</gene>